<proteinExistence type="predicted"/>
<sequence>MQCVRYSFIFEEYGQNVMRSHMNSKKDQKAFVAISECTSLKFLPEIAKEIHRLAIFVIYDRVTYAEIIWCTLTVISHSSMRIAEKNASFLKAMFPVSSILQKMQLHRTKISYFVAYD</sequence>
<gene>
    <name evidence="1" type="ORF">PR048_001807</name>
</gene>
<evidence type="ECO:0000313" key="2">
    <source>
        <dbReference type="Proteomes" id="UP001159363"/>
    </source>
</evidence>
<name>A0ABQ9IIE3_9NEOP</name>
<comment type="caution">
    <text evidence="1">The sequence shown here is derived from an EMBL/GenBank/DDBJ whole genome shotgun (WGS) entry which is preliminary data.</text>
</comment>
<accession>A0ABQ9IIE3</accession>
<keyword evidence="2" id="KW-1185">Reference proteome</keyword>
<protein>
    <submittedName>
        <fullName evidence="1">Uncharacterized protein</fullName>
    </submittedName>
</protein>
<evidence type="ECO:0000313" key="1">
    <source>
        <dbReference type="EMBL" id="KAJ8896463.1"/>
    </source>
</evidence>
<dbReference type="Proteomes" id="UP001159363">
    <property type="component" value="Chromosome 1"/>
</dbReference>
<reference evidence="1 2" key="1">
    <citation type="submission" date="2023-02" db="EMBL/GenBank/DDBJ databases">
        <title>LHISI_Scaffold_Assembly.</title>
        <authorList>
            <person name="Stuart O.P."/>
            <person name="Cleave R."/>
            <person name="Magrath M.J.L."/>
            <person name="Mikheyev A.S."/>
        </authorList>
    </citation>
    <scope>NUCLEOTIDE SEQUENCE [LARGE SCALE GENOMIC DNA]</scope>
    <source>
        <strain evidence="1">Daus_M_001</strain>
        <tissue evidence="1">Leg muscle</tissue>
    </source>
</reference>
<dbReference type="EMBL" id="JARBHB010000001">
    <property type="protein sequence ID" value="KAJ8896463.1"/>
    <property type="molecule type" value="Genomic_DNA"/>
</dbReference>
<organism evidence="1 2">
    <name type="scientific">Dryococelus australis</name>
    <dbReference type="NCBI Taxonomy" id="614101"/>
    <lineage>
        <taxon>Eukaryota</taxon>
        <taxon>Metazoa</taxon>
        <taxon>Ecdysozoa</taxon>
        <taxon>Arthropoda</taxon>
        <taxon>Hexapoda</taxon>
        <taxon>Insecta</taxon>
        <taxon>Pterygota</taxon>
        <taxon>Neoptera</taxon>
        <taxon>Polyneoptera</taxon>
        <taxon>Phasmatodea</taxon>
        <taxon>Verophasmatodea</taxon>
        <taxon>Anareolatae</taxon>
        <taxon>Phasmatidae</taxon>
        <taxon>Eurycanthinae</taxon>
        <taxon>Dryococelus</taxon>
    </lineage>
</organism>